<comment type="caution">
    <text evidence="13">The sequence shown here is derived from an EMBL/GenBank/DDBJ whole genome shotgun (WGS) entry which is preliminary data.</text>
</comment>
<dbReference type="EMBL" id="BONY01000137">
    <property type="protein sequence ID" value="GIH11491.1"/>
    <property type="molecule type" value="Genomic_DNA"/>
</dbReference>
<evidence type="ECO:0000256" key="6">
    <source>
        <dbReference type="ARBA" id="ARBA00023295"/>
    </source>
</evidence>
<feature type="domain" description="GH18" evidence="12">
    <location>
        <begin position="354"/>
        <end position="723"/>
    </location>
</feature>
<protein>
    <recommendedName>
        <fullName evidence="3">chitinase</fullName>
        <ecNumber evidence="3">3.2.1.14</ecNumber>
    </recommendedName>
</protein>
<gene>
    <name evidence="13" type="ORF">Rhe02_95580</name>
</gene>
<evidence type="ECO:0000256" key="1">
    <source>
        <dbReference type="ARBA" id="ARBA00000822"/>
    </source>
</evidence>
<dbReference type="SUPFAM" id="SSF49265">
    <property type="entry name" value="Fibronectin type III"/>
    <property type="match status" value="1"/>
</dbReference>
<keyword evidence="5" id="KW-0146">Chitin degradation</keyword>
<feature type="signal peptide" evidence="10">
    <location>
        <begin position="1"/>
        <end position="24"/>
    </location>
</feature>
<keyword evidence="10" id="KW-0732">Signal</keyword>
<dbReference type="Pfam" id="PF00704">
    <property type="entry name" value="Glyco_hydro_18"/>
    <property type="match status" value="1"/>
</dbReference>
<dbReference type="AlphaFoldDB" id="A0A8J3QIX6"/>
<dbReference type="PROSITE" id="PS01095">
    <property type="entry name" value="GH18_1"/>
    <property type="match status" value="1"/>
</dbReference>
<dbReference type="Gene3D" id="2.60.120.260">
    <property type="entry name" value="Galactose-binding domain-like"/>
    <property type="match status" value="1"/>
</dbReference>
<dbReference type="InterPro" id="IPR008979">
    <property type="entry name" value="Galactose-bd-like_sf"/>
</dbReference>
<feature type="region of interest" description="Disordered" evidence="9">
    <location>
        <begin position="154"/>
        <end position="177"/>
    </location>
</feature>
<dbReference type="PANTHER" id="PTHR11177">
    <property type="entry name" value="CHITINASE"/>
    <property type="match status" value="1"/>
</dbReference>
<keyword evidence="4 8" id="KW-0378">Hydrolase</keyword>
<keyword evidence="6 8" id="KW-0326">Glycosidase</keyword>
<dbReference type="GO" id="GO:0008061">
    <property type="term" value="F:chitin binding"/>
    <property type="evidence" value="ECO:0007669"/>
    <property type="project" value="InterPro"/>
</dbReference>
<dbReference type="SMART" id="SM00636">
    <property type="entry name" value="Glyco_18"/>
    <property type="match status" value="1"/>
</dbReference>
<sequence>MKRILTVLALIAASLVVATPQASAAELAVNGGFESGAISPWSCTGNLGTVVTTPVHSGTRALQAAASSSDNAKCTQTVNGLVSGTSYTLSGWLRGAYTYLGIEGGASTWTPGGASYTQLSVTFTPSGTSVQIYTHGWYGQGTYFADDISLQGAGGGGGDTTPPSTVSGLSSPSKTSTSVSLSWTAATDNVGIAGYNIYRNGATTPTATTSGTGTTYTDSGLAASTTYTYTVKARDAAGNVSAAFSNQISVTTNASGGDTTPPSVPGSLRVTGTTNNSIALAWNASTDNVGVTGYNLYRGGALVTTVTGLTYNDTGRSACSSYSYTVRARDAAGNVSGDSNQVTGSTTGCTGGGNKLMGYFVQWGVYQRAYHVKNIHTSGSASKLTHINYAFGNVTNGQCVLGDTYADYDRFYSAAESVDGVADTWDAGALRGNFGQFRRLKQMYPNIKILFSFGGWTWSGGFGQAAANATAFANSCYNLVEDPRWADVFDGIDIDWEYPNACGLSCDASGFNSYRVLMQALRNRFGANYLVTSAITADGSTGGKMDAADYGGAAQYVDWYNVMTYDFFGAFAAQGPTAPHSPLSCYAGIPQAGFCTEAAIAKLKGKGVPGSKILPGIGFYGRGWSGVTQSTPGGSATGAAPGTYEAGIEDYKVISTRCPANGTVGGTAYAFCGNQWWSYDTPSTIGSKISWAKGQGLGGAFFWELTGDTTSGTLITAMKNGLG</sequence>
<dbReference type="InterPro" id="IPR011583">
    <property type="entry name" value="Chitinase_II/V-like_cat"/>
</dbReference>
<dbReference type="Pfam" id="PF00041">
    <property type="entry name" value="fn3"/>
    <property type="match status" value="1"/>
</dbReference>
<comment type="similarity">
    <text evidence="2">Belongs to the glycosyl hydrolase 18 family. Chitinase class II subfamily.</text>
</comment>
<comment type="catalytic activity">
    <reaction evidence="1">
        <text>Random endo-hydrolysis of N-acetyl-beta-D-glucosaminide (1-&gt;4)-beta-linkages in chitin and chitodextrins.</text>
        <dbReference type="EC" id="3.2.1.14"/>
    </reaction>
</comment>
<dbReference type="SUPFAM" id="SSF51445">
    <property type="entry name" value="(Trans)glycosidases"/>
    <property type="match status" value="1"/>
</dbReference>
<evidence type="ECO:0000313" key="14">
    <source>
        <dbReference type="Proteomes" id="UP000612899"/>
    </source>
</evidence>
<dbReference type="Gene3D" id="2.60.40.10">
    <property type="entry name" value="Immunoglobulins"/>
    <property type="match status" value="2"/>
</dbReference>
<dbReference type="PANTHER" id="PTHR11177:SF317">
    <property type="entry name" value="CHITINASE 12-RELATED"/>
    <property type="match status" value="1"/>
</dbReference>
<dbReference type="InterPro" id="IPR001579">
    <property type="entry name" value="Glyco_hydro_18_chit_AS"/>
</dbReference>
<feature type="domain" description="Fibronectin type-III" evidence="11">
    <location>
        <begin position="264"/>
        <end position="349"/>
    </location>
</feature>
<dbReference type="Gene3D" id="3.20.20.80">
    <property type="entry name" value="Glycosidases"/>
    <property type="match status" value="1"/>
</dbReference>
<dbReference type="EC" id="3.2.1.14" evidence="3"/>
<keyword evidence="7" id="KW-0624">Polysaccharide degradation</keyword>
<dbReference type="Proteomes" id="UP000612899">
    <property type="component" value="Unassembled WGS sequence"/>
</dbReference>
<feature type="compositionally biased region" description="Low complexity" evidence="9">
    <location>
        <begin position="160"/>
        <end position="177"/>
    </location>
</feature>
<dbReference type="InterPro" id="IPR013783">
    <property type="entry name" value="Ig-like_fold"/>
</dbReference>
<dbReference type="InterPro" id="IPR050314">
    <property type="entry name" value="Glycosyl_Hydrlase_18"/>
</dbReference>
<evidence type="ECO:0000259" key="11">
    <source>
        <dbReference type="PROSITE" id="PS50853"/>
    </source>
</evidence>
<evidence type="ECO:0000256" key="8">
    <source>
        <dbReference type="RuleBase" id="RU000489"/>
    </source>
</evidence>
<accession>A0A8J3QIX6</accession>
<dbReference type="InterPro" id="IPR036116">
    <property type="entry name" value="FN3_sf"/>
</dbReference>
<dbReference type="CDD" id="cd00063">
    <property type="entry name" value="FN3"/>
    <property type="match status" value="2"/>
</dbReference>
<evidence type="ECO:0000256" key="9">
    <source>
        <dbReference type="SAM" id="MobiDB-lite"/>
    </source>
</evidence>
<dbReference type="PROSITE" id="PS51910">
    <property type="entry name" value="GH18_2"/>
    <property type="match status" value="1"/>
</dbReference>
<evidence type="ECO:0000256" key="7">
    <source>
        <dbReference type="ARBA" id="ARBA00023326"/>
    </source>
</evidence>
<dbReference type="GO" id="GO:0000272">
    <property type="term" value="P:polysaccharide catabolic process"/>
    <property type="evidence" value="ECO:0007669"/>
    <property type="project" value="UniProtKB-KW"/>
</dbReference>
<evidence type="ECO:0000259" key="12">
    <source>
        <dbReference type="PROSITE" id="PS51910"/>
    </source>
</evidence>
<dbReference type="InterPro" id="IPR029070">
    <property type="entry name" value="Chitinase_insertion_sf"/>
</dbReference>
<evidence type="ECO:0000256" key="4">
    <source>
        <dbReference type="ARBA" id="ARBA00022801"/>
    </source>
</evidence>
<keyword evidence="7" id="KW-0119">Carbohydrate metabolism</keyword>
<dbReference type="PROSITE" id="PS50853">
    <property type="entry name" value="FN3"/>
    <property type="match status" value="2"/>
</dbReference>
<feature type="chain" id="PRO_5035292869" description="chitinase" evidence="10">
    <location>
        <begin position="25"/>
        <end position="723"/>
    </location>
</feature>
<evidence type="ECO:0000313" key="13">
    <source>
        <dbReference type="EMBL" id="GIH11491.1"/>
    </source>
</evidence>
<feature type="domain" description="Fibronectin type-III" evidence="11">
    <location>
        <begin position="162"/>
        <end position="255"/>
    </location>
</feature>
<dbReference type="InterPro" id="IPR003305">
    <property type="entry name" value="CenC_carb-bd"/>
</dbReference>
<evidence type="ECO:0000256" key="10">
    <source>
        <dbReference type="SAM" id="SignalP"/>
    </source>
</evidence>
<proteinExistence type="inferred from homology"/>
<dbReference type="Pfam" id="PF02018">
    <property type="entry name" value="CBM_4_9"/>
    <property type="match status" value="1"/>
</dbReference>
<dbReference type="InterPro" id="IPR017853">
    <property type="entry name" value="GH"/>
</dbReference>
<evidence type="ECO:0000256" key="3">
    <source>
        <dbReference type="ARBA" id="ARBA00012729"/>
    </source>
</evidence>
<evidence type="ECO:0000256" key="2">
    <source>
        <dbReference type="ARBA" id="ARBA00009121"/>
    </source>
</evidence>
<name>A0A8J3QIX6_9ACTN</name>
<dbReference type="GO" id="GO:0006032">
    <property type="term" value="P:chitin catabolic process"/>
    <property type="evidence" value="ECO:0007669"/>
    <property type="project" value="UniProtKB-KW"/>
</dbReference>
<dbReference type="SUPFAM" id="SSF54556">
    <property type="entry name" value="Chitinase insertion domain"/>
    <property type="match status" value="1"/>
</dbReference>
<organism evidence="13 14">
    <name type="scientific">Rhizocola hellebori</name>
    <dbReference type="NCBI Taxonomy" id="1392758"/>
    <lineage>
        <taxon>Bacteria</taxon>
        <taxon>Bacillati</taxon>
        <taxon>Actinomycetota</taxon>
        <taxon>Actinomycetes</taxon>
        <taxon>Micromonosporales</taxon>
        <taxon>Micromonosporaceae</taxon>
        <taxon>Rhizocola</taxon>
    </lineage>
</organism>
<dbReference type="SUPFAM" id="SSF49785">
    <property type="entry name" value="Galactose-binding domain-like"/>
    <property type="match status" value="1"/>
</dbReference>
<evidence type="ECO:0000256" key="5">
    <source>
        <dbReference type="ARBA" id="ARBA00023024"/>
    </source>
</evidence>
<dbReference type="SMART" id="SM00060">
    <property type="entry name" value="FN3"/>
    <property type="match status" value="2"/>
</dbReference>
<reference evidence="13" key="1">
    <citation type="submission" date="2021-01" db="EMBL/GenBank/DDBJ databases">
        <title>Whole genome shotgun sequence of Rhizocola hellebori NBRC 109834.</title>
        <authorList>
            <person name="Komaki H."/>
            <person name="Tamura T."/>
        </authorList>
    </citation>
    <scope>NUCLEOTIDE SEQUENCE</scope>
    <source>
        <strain evidence="13">NBRC 109834</strain>
    </source>
</reference>
<dbReference type="InterPro" id="IPR003961">
    <property type="entry name" value="FN3_dom"/>
</dbReference>
<keyword evidence="14" id="KW-1185">Reference proteome</keyword>
<dbReference type="InterPro" id="IPR001223">
    <property type="entry name" value="Glyco_hydro18_cat"/>
</dbReference>
<dbReference type="CDD" id="cd06548">
    <property type="entry name" value="GH18_chitinase"/>
    <property type="match status" value="1"/>
</dbReference>
<dbReference type="Gene3D" id="3.10.50.10">
    <property type="match status" value="1"/>
</dbReference>
<dbReference type="GO" id="GO:0008843">
    <property type="term" value="F:endochitinase activity"/>
    <property type="evidence" value="ECO:0007669"/>
    <property type="project" value="UniProtKB-EC"/>
</dbReference>